<feature type="domain" description="HIRAN" evidence="3">
    <location>
        <begin position="11"/>
        <end position="71"/>
    </location>
</feature>
<keyword evidence="2" id="KW-0378">Hydrolase</keyword>
<evidence type="ECO:0000256" key="1">
    <source>
        <dbReference type="ARBA" id="ARBA00022723"/>
    </source>
</evidence>
<keyword evidence="1" id="KW-0479">Metal-binding</keyword>
<dbReference type="Pfam" id="PF08797">
    <property type="entry name" value="HIRAN"/>
    <property type="match status" value="1"/>
</dbReference>
<dbReference type="EMBL" id="MZGS01000023">
    <property type="protein sequence ID" value="PWB86890.1"/>
    <property type="molecule type" value="Genomic_DNA"/>
</dbReference>
<sequence>MHKVIILYITVLASNKLHGQKPLAIDGIVKLVKEPENKYDTEAIACEMRYFGKIGYVANSTHTVVKGCMSAGRVYDKINDEYFAKIKFIKDTIAIAKILDSDEFIAEIEDPESDVHYLSENPSELKFNY</sequence>
<proteinExistence type="predicted"/>
<dbReference type="GO" id="GO:0008270">
    <property type="term" value="F:zinc ion binding"/>
    <property type="evidence" value="ECO:0007669"/>
    <property type="project" value="InterPro"/>
</dbReference>
<dbReference type="AlphaFoldDB" id="A0A315XLD4"/>
<dbReference type="InterPro" id="IPR014905">
    <property type="entry name" value="HIRAN"/>
</dbReference>
<keyword evidence="5" id="KW-1185">Reference proteome</keyword>
<evidence type="ECO:0000256" key="2">
    <source>
        <dbReference type="ARBA" id="ARBA00022801"/>
    </source>
</evidence>
<evidence type="ECO:0000259" key="3">
    <source>
        <dbReference type="Pfam" id="PF08797"/>
    </source>
</evidence>
<gene>
    <name evidence="4" type="ORF">MBBTH_13040</name>
</gene>
<dbReference type="GO" id="GO:0016818">
    <property type="term" value="F:hydrolase activity, acting on acid anhydrides, in phosphorus-containing anhydrides"/>
    <property type="evidence" value="ECO:0007669"/>
    <property type="project" value="InterPro"/>
</dbReference>
<evidence type="ECO:0000313" key="4">
    <source>
        <dbReference type="EMBL" id="PWB86890.1"/>
    </source>
</evidence>
<accession>A0A315XLD4</accession>
<organism evidence="4 5">
    <name type="scientific">Methanobrevibacter thaueri</name>
    <dbReference type="NCBI Taxonomy" id="190975"/>
    <lineage>
        <taxon>Archaea</taxon>
        <taxon>Methanobacteriati</taxon>
        <taxon>Methanobacteriota</taxon>
        <taxon>Methanomada group</taxon>
        <taxon>Methanobacteria</taxon>
        <taxon>Methanobacteriales</taxon>
        <taxon>Methanobacteriaceae</taxon>
        <taxon>Methanobrevibacter</taxon>
    </lineage>
</organism>
<dbReference type="OrthoDB" id="77903at2157"/>
<dbReference type="Gene3D" id="3.30.70.2330">
    <property type="match status" value="1"/>
</dbReference>
<reference evidence="4 5" key="1">
    <citation type="submission" date="2017-03" db="EMBL/GenBank/DDBJ databases">
        <title>Genome sequence of Methanobrevibacter thaueri.</title>
        <authorList>
            <person name="Poehlein A."/>
            <person name="Seedorf H."/>
            <person name="Daniel R."/>
        </authorList>
    </citation>
    <scope>NUCLEOTIDE SEQUENCE [LARGE SCALE GENOMIC DNA]</scope>
    <source>
        <strain evidence="4 5">DSM 11995</strain>
    </source>
</reference>
<comment type="caution">
    <text evidence="4">The sequence shown here is derived from an EMBL/GenBank/DDBJ whole genome shotgun (WGS) entry which is preliminary data.</text>
</comment>
<dbReference type="GO" id="GO:0003676">
    <property type="term" value="F:nucleic acid binding"/>
    <property type="evidence" value="ECO:0007669"/>
    <property type="project" value="InterPro"/>
</dbReference>
<name>A0A315XLD4_9EURY</name>
<evidence type="ECO:0000313" key="5">
    <source>
        <dbReference type="Proteomes" id="UP000251717"/>
    </source>
</evidence>
<protein>
    <recommendedName>
        <fullName evidence="3">HIRAN domain-containing protein</fullName>
    </recommendedName>
</protein>
<dbReference type="Proteomes" id="UP000251717">
    <property type="component" value="Unassembled WGS sequence"/>
</dbReference>